<comment type="caution">
    <text evidence="7">The sequence shown here is derived from an EMBL/GenBank/DDBJ whole genome shotgun (WGS) entry which is preliminary data.</text>
</comment>
<dbReference type="InterPro" id="IPR051907">
    <property type="entry name" value="DoxX-like_oxidoreductase"/>
</dbReference>
<evidence type="ECO:0000256" key="3">
    <source>
        <dbReference type="ARBA" id="ARBA00022475"/>
    </source>
</evidence>
<gene>
    <name evidence="7" type="ORF">CSW57_03765</name>
</gene>
<proteinExistence type="inferred from homology"/>
<keyword evidence="3" id="KW-1003">Cell membrane</keyword>
<dbReference type="RefSeq" id="WP_099381496.1">
    <property type="nucleotide sequence ID" value="NZ_PEBD01000004.1"/>
</dbReference>
<reference evidence="7 8" key="1">
    <citation type="submission" date="2017-10" db="EMBL/GenBank/DDBJ databases">
        <title>The draft genome sequence of Williamsia sp. BULT 1.1 isolated from the semi-arid grassland soils from South Africa.</title>
        <authorList>
            <person name="Kabwe M.H."/>
            <person name="Govender N."/>
            <person name="Mutseka Lunga P."/>
            <person name="Vikram S."/>
            <person name="Makhalanyane T.P."/>
        </authorList>
    </citation>
    <scope>NUCLEOTIDE SEQUENCE [LARGE SCALE GENOMIC DNA]</scope>
    <source>
        <strain evidence="7 8">BULT 1.1</strain>
    </source>
</reference>
<dbReference type="AlphaFoldDB" id="A0A2G3PRI1"/>
<keyword evidence="4" id="KW-0812">Transmembrane</keyword>
<evidence type="ECO:0000256" key="4">
    <source>
        <dbReference type="ARBA" id="ARBA00022692"/>
    </source>
</evidence>
<dbReference type="PANTHER" id="PTHR33452">
    <property type="entry name" value="OXIDOREDUCTASE CATD-RELATED"/>
    <property type="match status" value="1"/>
</dbReference>
<evidence type="ECO:0000256" key="5">
    <source>
        <dbReference type="ARBA" id="ARBA00022989"/>
    </source>
</evidence>
<sequence length="182" mass="17393">MASAQKRSTLDIGLLALRVGVGGTLFAHGTQKLFGWFGGHGLDATAGAFDGMGFKPGKPSATVAGISEAGGALIAIGAATPVAAAGAVGAMIGAAAVHKPAGFFATAGGYEYPATLGLAAAALALTGPGKYSVDAALGHRLNTSRVAVGALAAAGAGAGYVVARRQKAVAQASAAAESTETA</sequence>
<dbReference type="Proteomes" id="UP000225108">
    <property type="component" value="Unassembled WGS sequence"/>
</dbReference>
<name>A0A2G3PRI1_WILMA</name>
<dbReference type="EMBL" id="PEBD01000004">
    <property type="protein sequence ID" value="PHV68360.1"/>
    <property type="molecule type" value="Genomic_DNA"/>
</dbReference>
<comment type="similarity">
    <text evidence="2">Belongs to the DoxX family.</text>
</comment>
<dbReference type="PANTHER" id="PTHR33452:SF1">
    <property type="entry name" value="INNER MEMBRANE PROTEIN YPHA-RELATED"/>
    <property type="match status" value="1"/>
</dbReference>
<keyword evidence="5" id="KW-1133">Transmembrane helix</keyword>
<evidence type="ECO:0000256" key="1">
    <source>
        <dbReference type="ARBA" id="ARBA00004651"/>
    </source>
</evidence>
<evidence type="ECO:0000313" key="7">
    <source>
        <dbReference type="EMBL" id="PHV68360.1"/>
    </source>
</evidence>
<dbReference type="Pfam" id="PF07681">
    <property type="entry name" value="DoxX"/>
    <property type="match status" value="1"/>
</dbReference>
<comment type="subcellular location">
    <subcellularLocation>
        <location evidence="1">Cell membrane</location>
        <topology evidence="1">Multi-pass membrane protein</topology>
    </subcellularLocation>
</comment>
<evidence type="ECO:0000256" key="2">
    <source>
        <dbReference type="ARBA" id="ARBA00006679"/>
    </source>
</evidence>
<protein>
    <submittedName>
        <fullName evidence="7">RpiR family transcriptional regulator</fullName>
    </submittedName>
</protein>
<accession>A0A2G3PRI1</accession>
<evidence type="ECO:0000256" key="6">
    <source>
        <dbReference type="ARBA" id="ARBA00023136"/>
    </source>
</evidence>
<dbReference type="InterPro" id="IPR032808">
    <property type="entry name" value="DoxX"/>
</dbReference>
<keyword evidence="6" id="KW-0472">Membrane</keyword>
<organism evidence="7 8">
    <name type="scientific">Williamsia marianensis</name>
    <dbReference type="NCBI Taxonomy" id="85044"/>
    <lineage>
        <taxon>Bacteria</taxon>
        <taxon>Bacillati</taxon>
        <taxon>Actinomycetota</taxon>
        <taxon>Actinomycetes</taxon>
        <taxon>Mycobacteriales</taxon>
        <taxon>Nocardiaceae</taxon>
        <taxon>Williamsia</taxon>
    </lineage>
</organism>
<evidence type="ECO:0000313" key="8">
    <source>
        <dbReference type="Proteomes" id="UP000225108"/>
    </source>
</evidence>
<dbReference type="GO" id="GO:0005886">
    <property type="term" value="C:plasma membrane"/>
    <property type="evidence" value="ECO:0007669"/>
    <property type="project" value="UniProtKB-SubCell"/>
</dbReference>